<dbReference type="EMBL" id="JAFNEN010000996">
    <property type="protein sequence ID" value="KAG8175475.1"/>
    <property type="molecule type" value="Genomic_DNA"/>
</dbReference>
<dbReference type="PANTHER" id="PTHR39953:SF1">
    <property type="entry name" value="RE54151P"/>
    <property type="match status" value="1"/>
</dbReference>
<gene>
    <name evidence="2" type="ORF">JTE90_004167</name>
</gene>
<dbReference type="PANTHER" id="PTHR39953">
    <property type="entry name" value="RE54151P"/>
    <property type="match status" value="1"/>
</dbReference>
<reference evidence="2 3" key="1">
    <citation type="journal article" date="2022" name="Nat. Ecol. Evol.">
        <title>A masculinizing supergene underlies an exaggerated male reproductive morph in a spider.</title>
        <authorList>
            <person name="Hendrickx F."/>
            <person name="De Corte Z."/>
            <person name="Sonet G."/>
            <person name="Van Belleghem S.M."/>
            <person name="Kostlbacher S."/>
            <person name="Vangestel C."/>
        </authorList>
    </citation>
    <scope>NUCLEOTIDE SEQUENCE [LARGE SCALE GENOMIC DNA]</scope>
    <source>
        <strain evidence="2">W744_W776</strain>
    </source>
</reference>
<sequence length="368" mass="40971">MMAMYLRHNLDFTSAEIRGVKADRSARESFGDNATGYVQVKREGALCIVKVRVTPEHKHGYIEEVEILQSHQKSATGKKSSLSAVGTSKKFVRVTDLGSSKSKELHPVDTSYLAEFLEICQEKEVGNIQLTNMFLPEKALSIHSLHVEHLSMTGGAPGNADDFIRYMRSRMTPDLCKVAEATTNQAGSDMWHRLRYGRITASKACAASKCKTIDGALVENIFGASFKPTNAMKRGVRLESEVLKVIKKTRQVLIKKCGLYLSNECPILGASPDAIAPTFVVEIKCPISDKTKATYINGSNLANKHFCQIQMHFIGLRRGLFCIAEPDFEQTKAVTEVWVKYDRAYCEDISQSCLTFWSQAIFARLNAI</sequence>
<name>A0AAV6TVJ0_9ARAC</name>
<evidence type="ECO:0000259" key="1">
    <source>
        <dbReference type="Pfam" id="PF09588"/>
    </source>
</evidence>
<dbReference type="AlphaFoldDB" id="A0AAV6TVJ0"/>
<dbReference type="SUPFAM" id="SSF52980">
    <property type="entry name" value="Restriction endonuclease-like"/>
    <property type="match status" value="1"/>
</dbReference>
<evidence type="ECO:0000313" key="3">
    <source>
        <dbReference type="Proteomes" id="UP000827092"/>
    </source>
</evidence>
<accession>A0AAV6TVJ0</accession>
<evidence type="ECO:0000313" key="2">
    <source>
        <dbReference type="EMBL" id="KAG8175475.1"/>
    </source>
</evidence>
<dbReference type="InterPro" id="IPR019080">
    <property type="entry name" value="YqaJ_viral_recombinase"/>
</dbReference>
<dbReference type="Pfam" id="PF09588">
    <property type="entry name" value="YqaJ"/>
    <property type="match status" value="1"/>
</dbReference>
<dbReference type="Proteomes" id="UP000827092">
    <property type="component" value="Unassembled WGS sequence"/>
</dbReference>
<dbReference type="GO" id="GO:0006281">
    <property type="term" value="P:DNA repair"/>
    <property type="evidence" value="ECO:0007669"/>
    <property type="project" value="UniProtKB-ARBA"/>
</dbReference>
<comment type="caution">
    <text evidence="2">The sequence shown here is derived from an EMBL/GenBank/DDBJ whole genome shotgun (WGS) entry which is preliminary data.</text>
</comment>
<dbReference type="InterPro" id="IPR011604">
    <property type="entry name" value="PDDEXK-like_dom_sf"/>
</dbReference>
<organism evidence="2 3">
    <name type="scientific">Oedothorax gibbosus</name>
    <dbReference type="NCBI Taxonomy" id="931172"/>
    <lineage>
        <taxon>Eukaryota</taxon>
        <taxon>Metazoa</taxon>
        <taxon>Ecdysozoa</taxon>
        <taxon>Arthropoda</taxon>
        <taxon>Chelicerata</taxon>
        <taxon>Arachnida</taxon>
        <taxon>Araneae</taxon>
        <taxon>Araneomorphae</taxon>
        <taxon>Entelegynae</taxon>
        <taxon>Araneoidea</taxon>
        <taxon>Linyphiidae</taxon>
        <taxon>Erigoninae</taxon>
        <taxon>Oedothorax</taxon>
    </lineage>
</organism>
<proteinExistence type="predicted"/>
<feature type="domain" description="YqaJ viral recombinase" evidence="1">
    <location>
        <begin position="191"/>
        <end position="311"/>
    </location>
</feature>
<dbReference type="CDD" id="cd22343">
    <property type="entry name" value="PDDEXK_lambda_exonuclease-like"/>
    <property type="match status" value="1"/>
</dbReference>
<keyword evidence="3" id="KW-1185">Reference proteome</keyword>
<dbReference type="InterPro" id="IPR011335">
    <property type="entry name" value="Restrct_endonuc-II-like"/>
</dbReference>
<dbReference type="Gene3D" id="3.90.320.10">
    <property type="match status" value="1"/>
</dbReference>
<protein>
    <recommendedName>
        <fullName evidence="1">YqaJ viral recombinase domain-containing protein</fullName>
    </recommendedName>
</protein>